<dbReference type="SUPFAM" id="SSF53092">
    <property type="entry name" value="Creatinase/prolidase N-terminal domain"/>
    <property type="match status" value="1"/>
</dbReference>
<dbReference type="Gene3D" id="3.40.350.10">
    <property type="entry name" value="Creatinase/prolidase N-terminal domain"/>
    <property type="match status" value="1"/>
</dbReference>
<evidence type="ECO:0000313" key="8">
    <source>
        <dbReference type="Proteomes" id="UP000199225"/>
    </source>
</evidence>
<dbReference type="AlphaFoldDB" id="A0A1G8PU82"/>
<organism evidence="7 8">
    <name type="scientific">Salimicrobium halophilum</name>
    <dbReference type="NCBI Taxonomy" id="86666"/>
    <lineage>
        <taxon>Bacteria</taxon>
        <taxon>Bacillati</taxon>
        <taxon>Bacillota</taxon>
        <taxon>Bacilli</taxon>
        <taxon>Bacillales</taxon>
        <taxon>Bacillaceae</taxon>
        <taxon>Salimicrobium</taxon>
    </lineage>
</organism>
<evidence type="ECO:0000256" key="4">
    <source>
        <dbReference type="ARBA" id="ARBA00022801"/>
    </source>
</evidence>
<comment type="similarity">
    <text evidence="2">Belongs to the peptidase M24B family.</text>
</comment>
<dbReference type="OrthoDB" id="9806388at2"/>
<dbReference type="InterPro" id="IPR000587">
    <property type="entry name" value="Creatinase_N"/>
</dbReference>
<evidence type="ECO:0000313" key="7">
    <source>
        <dbReference type="EMBL" id="SDI95983.1"/>
    </source>
</evidence>
<keyword evidence="4" id="KW-0378">Hydrolase</keyword>
<dbReference type="Pfam" id="PF01321">
    <property type="entry name" value="Creatinase_N"/>
    <property type="match status" value="1"/>
</dbReference>
<feature type="domain" description="Creatinase N-terminal" evidence="6">
    <location>
        <begin position="4"/>
        <end position="127"/>
    </location>
</feature>
<dbReference type="PANTHER" id="PTHR46112:SF3">
    <property type="entry name" value="AMINOPEPTIDASE YPDF"/>
    <property type="match status" value="1"/>
</dbReference>
<dbReference type="InterPro" id="IPR001131">
    <property type="entry name" value="Peptidase_M24B_aminopep-P_CS"/>
</dbReference>
<dbReference type="InterPro" id="IPR036005">
    <property type="entry name" value="Creatinase/aminopeptidase-like"/>
</dbReference>
<dbReference type="SUPFAM" id="SSF55920">
    <property type="entry name" value="Creatinase/aminopeptidase"/>
    <property type="match status" value="1"/>
</dbReference>
<evidence type="ECO:0000256" key="3">
    <source>
        <dbReference type="ARBA" id="ARBA00022723"/>
    </source>
</evidence>
<dbReference type="InterPro" id="IPR029149">
    <property type="entry name" value="Creatin/AminoP/Spt16_N"/>
</dbReference>
<dbReference type="GO" id="GO:0008235">
    <property type="term" value="F:metalloexopeptidase activity"/>
    <property type="evidence" value="ECO:0007669"/>
    <property type="project" value="UniProtKB-ARBA"/>
</dbReference>
<dbReference type="Gene3D" id="3.90.230.10">
    <property type="entry name" value="Creatinase/methionine aminopeptidase superfamily"/>
    <property type="match status" value="1"/>
</dbReference>
<dbReference type="PRINTS" id="PR00599">
    <property type="entry name" value="MAPEPTIDASE"/>
</dbReference>
<dbReference type="InterPro" id="IPR000994">
    <property type="entry name" value="Pept_M24"/>
</dbReference>
<proteinExistence type="inferred from homology"/>
<evidence type="ECO:0000256" key="2">
    <source>
        <dbReference type="ARBA" id="ARBA00008766"/>
    </source>
</evidence>
<dbReference type="InterPro" id="IPR001714">
    <property type="entry name" value="Pept_M24_MAP"/>
</dbReference>
<dbReference type="EMBL" id="FNEV01000001">
    <property type="protein sequence ID" value="SDI95983.1"/>
    <property type="molecule type" value="Genomic_DNA"/>
</dbReference>
<dbReference type="RefSeq" id="WP_093190953.1">
    <property type="nucleotide sequence ID" value="NZ_FNEV01000001.1"/>
</dbReference>
<dbReference type="InterPro" id="IPR050659">
    <property type="entry name" value="Peptidase_M24B"/>
</dbReference>
<protein>
    <submittedName>
        <fullName evidence="7">Xaa-Pro aminopeptidase</fullName>
    </submittedName>
</protein>
<evidence type="ECO:0000256" key="1">
    <source>
        <dbReference type="ARBA" id="ARBA00001936"/>
    </source>
</evidence>
<dbReference type="PANTHER" id="PTHR46112">
    <property type="entry name" value="AMINOPEPTIDASE"/>
    <property type="match status" value="1"/>
</dbReference>
<keyword evidence="8" id="KW-1185">Reference proteome</keyword>
<comment type="cofactor">
    <cofactor evidence="1">
        <name>Mn(2+)</name>
        <dbReference type="ChEBI" id="CHEBI:29035"/>
    </cofactor>
</comment>
<keyword evidence="7" id="KW-0645">Protease</keyword>
<dbReference type="PROSITE" id="PS00491">
    <property type="entry name" value="PROLINE_PEPTIDASE"/>
    <property type="match status" value="1"/>
</dbReference>
<accession>A0A1G8PU82</accession>
<dbReference type="Pfam" id="PF00557">
    <property type="entry name" value="Peptidase_M24"/>
    <property type="match status" value="1"/>
</dbReference>
<dbReference type="FunFam" id="3.90.230.10:FF:000014">
    <property type="entry name" value="Aminopeptidase P family protein"/>
    <property type="match status" value="1"/>
</dbReference>
<dbReference type="GO" id="GO:0046872">
    <property type="term" value="F:metal ion binding"/>
    <property type="evidence" value="ECO:0007669"/>
    <property type="project" value="UniProtKB-KW"/>
</dbReference>
<gene>
    <name evidence="7" type="ORF">SAMN04490247_0200</name>
</gene>
<feature type="domain" description="Peptidase M24" evidence="5">
    <location>
        <begin position="136"/>
        <end position="337"/>
    </location>
</feature>
<dbReference type="CDD" id="cd01092">
    <property type="entry name" value="APP-like"/>
    <property type="match status" value="1"/>
</dbReference>
<dbReference type="Proteomes" id="UP000199225">
    <property type="component" value="Unassembled WGS sequence"/>
</dbReference>
<dbReference type="GO" id="GO:0004177">
    <property type="term" value="F:aminopeptidase activity"/>
    <property type="evidence" value="ECO:0007669"/>
    <property type="project" value="UniProtKB-KW"/>
</dbReference>
<keyword evidence="3" id="KW-0479">Metal-binding</keyword>
<dbReference type="STRING" id="86666.SAMN04490247_0200"/>
<evidence type="ECO:0000259" key="5">
    <source>
        <dbReference type="Pfam" id="PF00557"/>
    </source>
</evidence>
<evidence type="ECO:0000259" key="6">
    <source>
        <dbReference type="Pfam" id="PF01321"/>
    </source>
</evidence>
<reference evidence="8" key="1">
    <citation type="submission" date="2016-10" db="EMBL/GenBank/DDBJ databases">
        <authorList>
            <person name="Varghese N."/>
            <person name="Submissions S."/>
        </authorList>
    </citation>
    <scope>NUCLEOTIDE SEQUENCE [LARGE SCALE GENOMIC DNA]</scope>
    <source>
        <strain evidence="8">DSM 4771</strain>
    </source>
</reference>
<name>A0A1G8PU82_9BACI</name>
<sequence>MLHVERIRESMKNKNIDALLVVSDKNRRYITGFTGTSGAVLITATSAKLVTDFRYIEQAEDQVEDFEIVEHKGPMSKEIATQLKKDEVKRIGFEKDHMTYGVYETFQAAIDGEMIPVSGMVEELRLVKTDEEISILRDAAKIADEAFDHILSFIKPGVREIDVSNELEFFMRKKGATSSSFDIIVASGYRSALPHGVASEKKIESGELVTLDFGALYKGYCSDITRTIAVGEISEKQKEIYSTVLEAQKAGMNGLRAGLTGKEADALTRDVINAKGYGQYFGHSTGHGIGLDVHEGPGLSHRSDVELKPGMVVTVEPGIYVQGIGGCRIEDDTVITESGNEPLNDSPKELIIL</sequence>
<keyword evidence="7" id="KW-0031">Aminopeptidase</keyword>